<name>A0AA88S192_9ASTE</name>
<dbReference type="PROSITE" id="PS50081">
    <property type="entry name" value="ZF_DAG_PE_2"/>
    <property type="match status" value="1"/>
</dbReference>
<dbReference type="InterPro" id="IPR053192">
    <property type="entry name" value="Vacuole_Formation_Reg"/>
</dbReference>
<reference evidence="6" key="1">
    <citation type="submission" date="2022-12" db="EMBL/GenBank/DDBJ databases">
        <title>Draft genome assemblies for two species of Escallonia (Escalloniales).</title>
        <authorList>
            <person name="Chanderbali A."/>
            <person name="Dervinis C."/>
            <person name="Anghel I."/>
            <person name="Soltis D."/>
            <person name="Soltis P."/>
            <person name="Zapata F."/>
        </authorList>
    </citation>
    <scope>NUCLEOTIDE SEQUENCE</scope>
    <source>
        <strain evidence="6">UCBG92.1500</strain>
        <tissue evidence="6">Leaf</tissue>
    </source>
</reference>
<protein>
    <recommendedName>
        <fullName evidence="5">Phorbol-ester/DAG-type domain-containing protein</fullName>
    </recommendedName>
</protein>
<organism evidence="6 7">
    <name type="scientific">Escallonia rubra</name>
    <dbReference type="NCBI Taxonomy" id="112253"/>
    <lineage>
        <taxon>Eukaryota</taxon>
        <taxon>Viridiplantae</taxon>
        <taxon>Streptophyta</taxon>
        <taxon>Embryophyta</taxon>
        <taxon>Tracheophyta</taxon>
        <taxon>Spermatophyta</taxon>
        <taxon>Magnoliopsida</taxon>
        <taxon>eudicotyledons</taxon>
        <taxon>Gunneridae</taxon>
        <taxon>Pentapetalae</taxon>
        <taxon>asterids</taxon>
        <taxon>campanulids</taxon>
        <taxon>Escalloniales</taxon>
        <taxon>Escalloniaceae</taxon>
        <taxon>Escallonia</taxon>
    </lineage>
</organism>
<dbReference type="PANTHER" id="PTHR32410">
    <property type="entry name" value="CYSTEINE/HISTIDINE-RICH C1 DOMAIN FAMILY PROTEIN"/>
    <property type="match status" value="1"/>
</dbReference>
<dbReference type="EMBL" id="JAVXUO010000244">
    <property type="protein sequence ID" value="KAK2994056.1"/>
    <property type="molecule type" value="Genomic_DNA"/>
</dbReference>
<dbReference type="Proteomes" id="UP001187471">
    <property type="component" value="Unassembled WGS sequence"/>
</dbReference>
<keyword evidence="7" id="KW-1185">Reference proteome</keyword>
<dbReference type="Gene3D" id="3.30.60.20">
    <property type="match status" value="2"/>
</dbReference>
<evidence type="ECO:0000259" key="5">
    <source>
        <dbReference type="PROSITE" id="PS50081"/>
    </source>
</evidence>
<keyword evidence="2" id="KW-0677">Repeat</keyword>
<keyword evidence="1" id="KW-0479">Metal-binding</keyword>
<dbReference type="InterPro" id="IPR002219">
    <property type="entry name" value="PKC_DAG/PE"/>
</dbReference>
<keyword evidence="3" id="KW-0863">Zinc-finger</keyword>
<evidence type="ECO:0000313" key="7">
    <source>
        <dbReference type="Proteomes" id="UP001187471"/>
    </source>
</evidence>
<comment type="caution">
    <text evidence="6">The sequence shown here is derived from an EMBL/GenBank/DDBJ whole genome shotgun (WGS) entry which is preliminary data.</text>
</comment>
<evidence type="ECO:0000256" key="3">
    <source>
        <dbReference type="ARBA" id="ARBA00022771"/>
    </source>
</evidence>
<gene>
    <name evidence="6" type="ORF">RJ640_010685</name>
</gene>
<dbReference type="SMART" id="SM00109">
    <property type="entry name" value="C1"/>
    <property type="match status" value="3"/>
</dbReference>
<dbReference type="SMART" id="SM00249">
    <property type="entry name" value="PHD"/>
    <property type="match status" value="3"/>
</dbReference>
<dbReference type="InterPro" id="IPR001965">
    <property type="entry name" value="Znf_PHD"/>
</dbReference>
<keyword evidence="4" id="KW-0862">Zinc</keyword>
<evidence type="ECO:0000256" key="1">
    <source>
        <dbReference type="ARBA" id="ARBA00022723"/>
    </source>
</evidence>
<dbReference type="SUPFAM" id="SSF57889">
    <property type="entry name" value="Cysteine-rich domain"/>
    <property type="match status" value="3"/>
</dbReference>
<dbReference type="Pfam" id="PF03107">
    <property type="entry name" value="C1_2"/>
    <property type="match status" value="4"/>
</dbReference>
<dbReference type="AlphaFoldDB" id="A0AA88S192"/>
<dbReference type="PANTHER" id="PTHR32410:SF216">
    <property type="entry name" value="PHORBOL-ESTER_DAG-TYPE DOMAIN-CONTAINING PROTEIN"/>
    <property type="match status" value="1"/>
</dbReference>
<evidence type="ECO:0000313" key="6">
    <source>
        <dbReference type="EMBL" id="KAK2994056.1"/>
    </source>
</evidence>
<proteinExistence type="predicted"/>
<accession>A0AA88S192</accession>
<evidence type="ECO:0000256" key="4">
    <source>
        <dbReference type="ARBA" id="ARBA00022833"/>
    </source>
</evidence>
<evidence type="ECO:0000256" key="2">
    <source>
        <dbReference type="ARBA" id="ARBA00022737"/>
    </source>
</evidence>
<dbReference type="GO" id="GO:0008270">
    <property type="term" value="F:zinc ion binding"/>
    <property type="evidence" value="ECO:0007669"/>
    <property type="project" value="UniProtKB-KW"/>
</dbReference>
<feature type="domain" description="Phorbol-ester/DAG-type" evidence="5">
    <location>
        <begin position="11"/>
        <end position="63"/>
    </location>
</feature>
<dbReference type="InterPro" id="IPR004146">
    <property type="entry name" value="DC1"/>
</dbReference>
<sequence length="588" mass="66380">MESESKHFSHEHELTLNKENDTGGEEVVCDGCNKPITDDDAYSCSDCNFFLHKTCAELPEEINNVSHPAHPLSLFAEPPYEETLIHCDCCDETWGWFTYNCDLCEFDVCMACVLVGKIKHLGHDHPLIPYNQVKENDTGGEEVVCGGCNKPITDDDAYSCSDCNFFLHKTCAELPEEINHISHPIHALKLYKKPPLEKLPYSDSHIRCDCCHETWRWFTYNCKLCDHNICVPCSFVTKSSALGKIKHSSHDHPLIVEAFDFDDKETYPMKLSTSLTPNTILPSYLNKSGKLVSLFARAVEKLGCGSSTIVGFVNLRYAYHVLCYPLADLQELKKKSCMITLFTSSLHHQILIQTAVVPAAERGQSCYSTGCATSELKSIRYSILERLIEKLSLLMCASVPDTIVHEAHRHPLVPSTSGYQHCSACKEYGRCVTYGCDTCGFYLEAFCAMFPRTATHYYDAHPLSLVYPPFPDHPDDFYCEMCQDEITPTLWLYHCRDCDQSFHPRCLLPGQSSSNIKSGGTCVVAKNIHEHPKLKLQKILQGERISKWRCSRLCDSYSSEMLACTECDWLLCLGCLMKYPSADVQMVS</sequence>
<dbReference type="InterPro" id="IPR046349">
    <property type="entry name" value="C1-like_sf"/>
</dbReference>